<dbReference type="GO" id="GO:0008270">
    <property type="term" value="F:zinc ion binding"/>
    <property type="evidence" value="ECO:0007669"/>
    <property type="project" value="InterPro"/>
</dbReference>
<comment type="catalytic activity">
    <reaction evidence="15">
        <text>tRNA(Gln) + L-glutamate + ATP = L-glutamyl-tRNA(Gln) + AMP + diphosphate</text>
        <dbReference type="Rhea" id="RHEA:64612"/>
        <dbReference type="Rhea" id="RHEA-COMP:9662"/>
        <dbReference type="Rhea" id="RHEA-COMP:9684"/>
        <dbReference type="ChEBI" id="CHEBI:29985"/>
        <dbReference type="ChEBI" id="CHEBI:30616"/>
        <dbReference type="ChEBI" id="CHEBI:33019"/>
        <dbReference type="ChEBI" id="CHEBI:78442"/>
        <dbReference type="ChEBI" id="CHEBI:78520"/>
        <dbReference type="ChEBI" id="CHEBI:456215"/>
    </reaction>
    <physiologicalReaction direction="left-to-right" evidence="15">
        <dbReference type="Rhea" id="RHEA:64613"/>
    </physiologicalReaction>
</comment>
<evidence type="ECO:0000256" key="6">
    <source>
        <dbReference type="ARBA" id="ARBA00022917"/>
    </source>
</evidence>
<dbReference type="InterPro" id="IPR033910">
    <property type="entry name" value="GluRS_core"/>
</dbReference>
<keyword evidence="5 16" id="KW-0067">ATP-binding</keyword>
<keyword evidence="3 16" id="KW-0436">Ligase</keyword>
<dbReference type="STRING" id="126957.T1IN70"/>
<dbReference type="EC" id="6.1.1.17" evidence="2"/>
<comment type="catalytic activity">
    <reaction evidence="13">
        <text>tRNA(Glu) + L-glutamate + ATP = L-glutamyl-tRNA(Glu) + AMP + diphosphate</text>
        <dbReference type="Rhea" id="RHEA:23540"/>
        <dbReference type="Rhea" id="RHEA-COMP:9663"/>
        <dbReference type="Rhea" id="RHEA-COMP:9680"/>
        <dbReference type="ChEBI" id="CHEBI:29985"/>
        <dbReference type="ChEBI" id="CHEBI:30616"/>
        <dbReference type="ChEBI" id="CHEBI:33019"/>
        <dbReference type="ChEBI" id="CHEBI:78442"/>
        <dbReference type="ChEBI" id="CHEBI:78520"/>
        <dbReference type="ChEBI" id="CHEBI:456215"/>
        <dbReference type="EC" id="6.1.1.17"/>
    </reaction>
    <physiologicalReaction direction="left-to-right" evidence="13">
        <dbReference type="Rhea" id="RHEA:23541"/>
    </physiologicalReaction>
</comment>
<dbReference type="HAMAP" id="MF_00022">
    <property type="entry name" value="Glu_tRNA_synth_type1"/>
    <property type="match status" value="1"/>
</dbReference>
<dbReference type="InterPro" id="IPR020751">
    <property type="entry name" value="aa-tRNA-synth_I_codon-bd_sub2"/>
</dbReference>
<dbReference type="InterPro" id="IPR049940">
    <property type="entry name" value="GluQ/Sye"/>
</dbReference>
<evidence type="ECO:0000256" key="2">
    <source>
        <dbReference type="ARBA" id="ARBA00012835"/>
    </source>
</evidence>
<dbReference type="HOGENOM" id="CLU_015768_6_3_1"/>
<name>T1IN70_STRMM</name>
<reference evidence="20" key="1">
    <citation type="submission" date="2011-05" db="EMBL/GenBank/DDBJ databases">
        <authorList>
            <person name="Richards S.R."/>
            <person name="Qu J."/>
            <person name="Jiang H."/>
            <person name="Jhangiani S.N."/>
            <person name="Agravi P."/>
            <person name="Goodspeed R."/>
            <person name="Gross S."/>
            <person name="Mandapat C."/>
            <person name="Jackson L."/>
            <person name="Mathew T."/>
            <person name="Pu L."/>
            <person name="Thornton R."/>
            <person name="Saada N."/>
            <person name="Wilczek-Boney K.B."/>
            <person name="Lee S."/>
            <person name="Kovar C."/>
            <person name="Wu Y."/>
            <person name="Scherer S.E."/>
            <person name="Worley K.C."/>
            <person name="Muzny D.M."/>
            <person name="Gibbs R."/>
        </authorList>
    </citation>
    <scope>NUCLEOTIDE SEQUENCE</scope>
    <source>
        <strain evidence="20">Brora</strain>
    </source>
</reference>
<evidence type="ECO:0000256" key="16">
    <source>
        <dbReference type="RuleBase" id="RU363037"/>
    </source>
</evidence>
<dbReference type="Gene3D" id="1.10.10.350">
    <property type="match status" value="1"/>
</dbReference>
<dbReference type="InterPro" id="IPR004527">
    <property type="entry name" value="Glu-tRNA-ligase_bac/mito"/>
</dbReference>
<evidence type="ECO:0000256" key="15">
    <source>
        <dbReference type="ARBA" id="ARBA00047689"/>
    </source>
</evidence>
<dbReference type="SUPFAM" id="SSF52374">
    <property type="entry name" value="Nucleotidylyl transferase"/>
    <property type="match status" value="1"/>
</dbReference>
<dbReference type="PRINTS" id="PR00987">
    <property type="entry name" value="TRNASYNTHGLU"/>
</dbReference>
<keyword evidence="7 16" id="KW-0030">Aminoacyl-tRNA synthetase</keyword>
<dbReference type="InterPro" id="IPR008925">
    <property type="entry name" value="aa_tRNA-synth_I_cd-bd_sf"/>
</dbReference>
<dbReference type="GO" id="GO:0005739">
    <property type="term" value="C:mitochondrion"/>
    <property type="evidence" value="ECO:0007669"/>
    <property type="project" value="TreeGrafter"/>
</dbReference>
<reference evidence="19" key="2">
    <citation type="submission" date="2015-02" db="UniProtKB">
        <authorList>
            <consortium name="EnsemblMetazoa"/>
        </authorList>
    </citation>
    <scope>IDENTIFICATION</scope>
</reference>
<dbReference type="PROSITE" id="PS00178">
    <property type="entry name" value="AA_TRNA_LIGASE_I"/>
    <property type="match status" value="1"/>
</dbReference>
<dbReference type="Pfam" id="PF19269">
    <property type="entry name" value="Anticodon_2"/>
    <property type="match status" value="1"/>
</dbReference>
<dbReference type="OMA" id="HGATNVM"/>
<protein>
    <recommendedName>
        <fullName evidence="10">Nondiscriminating glutamyl-tRNA synthetase EARS2, mitochondrial</fullName>
        <ecNumber evidence="2">6.1.1.17</ecNumber>
        <ecNumber evidence="9">6.1.1.24</ecNumber>
    </recommendedName>
    <alternativeName>
        <fullName evidence="12">Glutamate--tRNA(Gln) ligase EARS2, mitochondrial</fullName>
    </alternativeName>
    <alternativeName>
        <fullName evidence="8">Glutamyl-tRNA synthetase</fullName>
    </alternativeName>
    <alternativeName>
        <fullName evidence="11">Mitochondrial glutamyl-tRNA synthetase</fullName>
    </alternativeName>
</protein>
<dbReference type="Gene3D" id="3.40.50.620">
    <property type="entry name" value="HUPs"/>
    <property type="match status" value="2"/>
</dbReference>
<evidence type="ECO:0000313" key="19">
    <source>
        <dbReference type="EnsemblMetazoa" id="SMAR002447-PA"/>
    </source>
</evidence>
<dbReference type="GO" id="GO:0050561">
    <property type="term" value="F:glutamate-tRNA(Gln) ligase activity"/>
    <property type="evidence" value="ECO:0007669"/>
    <property type="project" value="UniProtKB-EC"/>
</dbReference>
<evidence type="ECO:0000313" key="20">
    <source>
        <dbReference type="Proteomes" id="UP000014500"/>
    </source>
</evidence>
<organism evidence="19 20">
    <name type="scientific">Strigamia maritima</name>
    <name type="common">European centipede</name>
    <name type="synonym">Geophilus maritimus</name>
    <dbReference type="NCBI Taxonomy" id="126957"/>
    <lineage>
        <taxon>Eukaryota</taxon>
        <taxon>Metazoa</taxon>
        <taxon>Ecdysozoa</taxon>
        <taxon>Arthropoda</taxon>
        <taxon>Myriapoda</taxon>
        <taxon>Chilopoda</taxon>
        <taxon>Pleurostigmophora</taxon>
        <taxon>Geophilomorpha</taxon>
        <taxon>Linotaeniidae</taxon>
        <taxon>Strigamia</taxon>
    </lineage>
</organism>
<accession>T1IN70</accession>
<dbReference type="InterPro" id="IPR020058">
    <property type="entry name" value="Glu/Gln-tRNA-synth_Ib_cat-dom"/>
</dbReference>
<keyword evidence="20" id="KW-1185">Reference proteome</keyword>
<dbReference type="GO" id="GO:0005524">
    <property type="term" value="F:ATP binding"/>
    <property type="evidence" value="ECO:0007669"/>
    <property type="project" value="UniProtKB-KW"/>
</dbReference>
<evidence type="ECO:0000256" key="5">
    <source>
        <dbReference type="ARBA" id="ARBA00022840"/>
    </source>
</evidence>
<dbReference type="GO" id="GO:0006424">
    <property type="term" value="P:glutamyl-tRNA aminoacylation"/>
    <property type="evidence" value="ECO:0007669"/>
    <property type="project" value="InterPro"/>
</dbReference>
<proteinExistence type="inferred from homology"/>
<evidence type="ECO:0000256" key="12">
    <source>
        <dbReference type="ARBA" id="ARBA00044313"/>
    </source>
</evidence>
<dbReference type="CDD" id="cd00808">
    <property type="entry name" value="GluRS_core"/>
    <property type="match status" value="1"/>
</dbReference>
<evidence type="ECO:0000256" key="4">
    <source>
        <dbReference type="ARBA" id="ARBA00022741"/>
    </source>
</evidence>
<dbReference type="PANTHER" id="PTHR43311:SF2">
    <property type="entry name" value="GLUTAMATE--TRNA LIGASE, MITOCHONDRIAL-RELATED"/>
    <property type="match status" value="1"/>
</dbReference>
<sequence length="497" mass="57768">MKVLNYFNNARYFSQTCPDVRVRFAPSPTGFLHLGGLRTALYNYMFARSTNGTFILRVEDTDQTRVVPEAIDKIQEMLGWMGITIDEGPKEGGKYGPYIQSQRLNMYQNAAKVLVETGAAYRCFCTEKRLDLIRKECAKRNENPRYDNHCRHLTNEELQTKLAQKQQHVIRFKVVLKSDGYPTYHLANIVDDHLMKITHVLRGVVCIEEYLYEWQTSTTKHILLHKALNQEPPNYAHLPLIINKDGKKLSKRQQDIHLESFKNKGYYPQAILNFLIRVGGGCGQLDETLYTINDLIDKFSLKNVRNNSSRLETERLDGINQMHIHTLLEKNVDTKLMVNRVRQLVQNTFSERLGNSELQAKILKDENVERILQWCKPRIYVLQDLVKPDLQFLWLFSDNIKLPSPIRDSKAAIKKVSTILESIDNEQFSPEILNRHLKKLSTDEKIKYGWLMKLLRLVLSNLQEGPQVAEMMAILGKEATLDRLSRCHDLFVDKEYQ</sequence>
<dbReference type="EMBL" id="JH431152">
    <property type="status" value="NOT_ANNOTATED_CDS"/>
    <property type="molecule type" value="Genomic_DNA"/>
</dbReference>
<evidence type="ECO:0000256" key="1">
    <source>
        <dbReference type="ARBA" id="ARBA00007894"/>
    </source>
</evidence>
<feature type="domain" description="Glutamyl/glutaminyl-tRNA synthetase class Ib catalytic" evidence="17">
    <location>
        <begin position="20"/>
        <end position="176"/>
    </location>
</feature>
<feature type="domain" description="Aminoacyl-tRNA synthetase class I anticodon-binding" evidence="18">
    <location>
        <begin position="361"/>
        <end position="486"/>
    </location>
</feature>
<dbReference type="EC" id="6.1.1.24" evidence="9"/>
<dbReference type="eggNOG" id="KOG1149">
    <property type="taxonomic scope" value="Eukaryota"/>
</dbReference>
<keyword evidence="6 16" id="KW-0648">Protein biosynthesis</keyword>
<dbReference type="PhylomeDB" id="T1IN70"/>
<comment type="similarity">
    <text evidence="1">Belongs to the class-I aminoacyl-tRNA synthetase family. Glutamate--tRNA ligase type 1 subfamily.</text>
</comment>
<evidence type="ECO:0000259" key="17">
    <source>
        <dbReference type="Pfam" id="PF00749"/>
    </source>
</evidence>
<comment type="catalytic activity">
    <reaction evidence="14">
        <text>tRNA(Glx) + L-glutamate + ATP = L-glutamyl-tRNA(Glx) + AMP + diphosphate</text>
        <dbReference type="Rhea" id="RHEA:18397"/>
        <dbReference type="Rhea" id="RHEA-COMP:9713"/>
        <dbReference type="Rhea" id="RHEA-COMP:9716"/>
        <dbReference type="ChEBI" id="CHEBI:29985"/>
        <dbReference type="ChEBI" id="CHEBI:30616"/>
        <dbReference type="ChEBI" id="CHEBI:33019"/>
        <dbReference type="ChEBI" id="CHEBI:78442"/>
        <dbReference type="ChEBI" id="CHEBI:78520"/>
        <dbReference type="ChEBI" id="CHEBI:456215"/>
        <dbReference type="EC" id="6.1.1.24"/>
    </reaction>
    <physiologicalReaction direction="left-to-right" evidence="14">
        <dbReference type="Rhea" id="RHEA:18398"/>
    </physiologicalReaction>
</comment>
<dbReference type="GO" id="GO:0000049">
    <property type="term" value="F:tRNA binding"/>
    <property type="evidence" value="ECO:0007669"/>
    <property type="project" value="InterPro"/>
</dbReference>
<dbReference type="Proteomes" id="UP000014500">
    <property type="component" value="Unassembled WGS sequence"/>
</dbReference>
<dbReference type="InterPro" id="IPR000924">
    <property type="entry name" value="Glu/Gln-tRNA-synth"/>
</dbReference>
<dbReference type="AlphaFoldDB" id="T1IN70"/>
<dbReference type="GO" id="GO:0004818">
    <property type="term" value="F:glutamate-tRNA ligase activity"/>
    <property type="evidence" value="ECO:0007669"/>
    <property type="project" value="UniProtKB-EC"/>
</dbReference>
<dbReference type="InterPro" id="IPR014729">
    <property type="entry name" value="Rossmann-like_a/b/a_fold"/>
</dbReference>
<keyword evidence="4 16" id="KW-0547">Nucleotide-binding</keyword>
<evidence type="ECO:0000256" key="7">
    <source>
        <dbReference type="ARBA" id="ARBA00023146"/>
    </source>
</evidence>
<evidence type="ECO:0000256" key="10">
    <source>
        <dbReference type="ARBA" id="ARBA00044142"/>
    </source>
</evidence>
<evidence type="ECO:0000256" key="9">
    <source>
        <dbReference type="ARBA" id="ARBA00044054"/>
    </source>
</evidence>
<evidence type="ECO:0000259" key="18">
    <source>
        <dbReference type="Pfam" id="PF19269"/>
    </source>
</evidence>
<dbReference type="PANTHER" id="PTHR43311">
    <property type="entry name" value="GLUTAMATE--TRNA LIGASE"/>
    <property type="match status" value="1"/>
</dbReference>
<evidence type="ECO:0000256" key="14">
    <source>
        <dbReference type="ARBA" id="ARBA00047479"/>
    </source>
</evidence>
<dbReference type="InterPro" id="IPR001412">
    <property type="entry name" value="aa-tRNA-synth_I_CS"/>
</dbReference>
<evidence type="ECO:0000256" key="3">
    <source>
        <dbReference type="ARBA" id="ARBA00022598"/>
    </source>
</evidence>
<evidence type="ECO:0000256" key="8">
    <source>
        <dbReference type="ARBA" id="ARBA00030865"/>
    </source>
</evidence>
<dbReference type="SUPFAM" id="SSF48163">
    <property type="entry name" value="An anticodon-binding domain of class I aminoacyl-tRNA synthetases"/>
    <property type="match status" value="1"/>
</dbReference>
<evidence type="ECO:0000256" key="11">
    <source>
        <dbReference type="ARBA" id="ARBA00044251"/>
    </source>
</evidence>
<dbReference type="EnsemblMetazoa" id="SMAR002447-RA">
    <property type="protein sequence ID" value="SMAR002447-PA"/>
    <property type="gene ID" value="SMAR002447"/>
</dbReference>
<evidence type="ECO:0000256" key="13">
    <source>
        <dbReference type="ARBA" id="ARBA00047366"/>
    </source>
</evidence>
<dbReference type="Pfam" id="PF00749">
    <property type="entry name" value="tRNA-synt_1c"/>
    <property type="match status" value="1"/>
</dbReference>
<dbReference type="InterPro" id="IPR045462">
    <property type="entry name" value="aa-tRNA-synth_I_cd-bd"/>
</dbReference>